<dbReference type="RefSeq" id="YP_009015675.1">
    <property type="nucleotide sequence ID" value="NC_023719.1"/>
</dbReference>
<reference evidence="1 2" key="1">
    <citation type="submission" date="2011-09" db="EMBL/GenBank/DDBJ databases">
        <authorList>
            <person name="Pope W.H."/>
            <person name="Pedulla M.L."/>
            <person name="Ford M.E."/>
            <person name="Peebles C.L."/>
            <person name="Hatfull G.H."/>
            <person name="Hendrix R.W."/>
        </authorList>
    </citation>
    <scope>NUCLEOTIDE SEQUENCE [LARGE SCALE GENOMIC DNA]</scope>
    <source>
        <strain evidence="1">G</strain>
    </source>
</reference>
<dbReference type="KEGG" id="vg:18563587"/>
<accession>G3MAB3</accession>
<dbReference type="GeneID" id="18563587"/>
<organism evidence="1 2">
    <name type="scientific">Bacillus phage G</name>
    <dbReference type="NCBI Taxonomy" id="2884420"/>
    <lineage>
        <taxon>Viruses</taxon>
        <taxon>Duplodnaviria</taxon>
        <taxon>Heunggongvirae</taxon>
        <taxon>Uroviricota</taxon>
        <taxon>Caudoviricetes</taxon>
        <taxon>Donellivirus</taxon>
        <taxon>Donellivirus gee</taxon>
    </lineage>
</organism>
<evidence type="ECO:0000313" key="2">
    <source>
        <dbReference type="Proteomes" id="UP000009273"/>
    </source>
</evidence>
<gene>
    <name evidence="1" type="primary">372</name>
    <name evidence="1" type="ORF">G_372</name>
</gene>
<proteinExistence type="predicted"/>
<evidence type="ECO:0000313" key="1">
    <source>
        <dbReference type="EMBL" id="AEO93631.1"/>
    </source>
</evidence>
<keyword evidence="2" id="KW-1185">Reference proteome</keyword>
<protein>
    <submittedName>
        <fullName evidence="1">Gp372</fullName>
    </submittedName>
</protein>
<name>G3MAB3_9CAUD</name>
<dbReference type="Proteomes" id="UP000009273">
    <property type="component" value="Segment"/>
</dbReference>
<sequence>MNDFIFTPVKLLKKDFYTWLKQTLIDNGWQNISSRPATENDIFYSKGESNNENIFFRMKEYYGAQTTTTISASIDIYLPVAPLRSYTPGINGAAGVMVPNVAAANFYNNRIAAGGISINTEMTIYYHCNKDRIVFIVEWPSYSELHSTFHLFGKTFRPIAKKPMTTQTVVLSGYSYGTVGPYIASIADINMSTTAIQKGDFNYFSNLKPKNPSGKYFMSELCITNDTDGFHSMVDGIYAINNDTTAEYNIVLKGDELVDNQGRVYRITSIVRSHTNYPAVPFPLIAFRIQ</sequence>
<dbReference type="EMBL" id="JN638751">
    <property type="protein sequence ID" value="AEO93631.1"/>
    <property type="molecule type" value="Genomic_DNA"/>
</dbReference>